<evidence type="ECO:0000313" key="9">
    <source>
        <dbReference type="EMBL" id="KAL1638303.1"/>
    </source>
</evidence>
<evidence type="ECO:0000256" key="2">
    <source>
        <dbReference type="ARBA" id="ARBA00022448"/>
    </source>
</evidence>
<reference evidence="9 10" key="1">
    <citation type="submission" date="2024-02" db="EMBL/GenBank/DDBJ databases">
        <title>De novo assembly and annotation of 12 fungi associated with fruit tree decline syndrome in Ontario, Canada.</title>
        <authorList>
            <person name="Sulman M."/>
            <person name="Ellouze W."/>
            <person name="Ilyukhin E."/>
        </authorList>
    </citation>
    <scope>NUCLEOTIDE SEQUENCE [LARGE SCALE GENOMIC DNA]</scope>
    <source>
        <strain evidence="9 10">M1-105</strain>
    </source>
</reference>
<dbReference type="InterPro" id="IPR020846">
    <property type="entry name" value="MFS_dom"/>
</dbReference>
<feature type="transmembrane region" description="Helical" evidence="7">
    <location>
        <begin position="106"/>
        <end position="124"/>
    </location>
</feature>
<dbReference type="Pfam" id="PF07690">
    <property type="entry name" value="MFS_1"/>
    <property type="match status" value="1"/>
</dbReference>
<feature type="transmembrane region" description="Helical" evidence="7">
    <location>
        <begin position="297"/>
        <end position="314"/>
    </location>
</feature>
<feature type="transmembrane region" description="Helical" evidence="7">
    <location>
        <begin position="163"/>
        <end position="185"/>
    </location>
</feature>
<evidence type="ECO:0000256" key="6">
    <source>
        <dbReference type="SAM" id="MobiDB-lite"/>
    </source>
</evidence>
<evidence type="ECO:0000256" key="7">
    <source>
        <dbReference type="SAM" id="Phobius"/>
    </source>
</evidence>
<feature type="transmembrane region" description="Helical" evidence="7">
    <location>
        <begin position="388"/>
        <end position="411"/>
    </location>
</feature>
<feature type="transmembrane region" description="Helical" evidence="7">
    <location>
        <begin position="457"/>
        <end position="477"/>
    </location>
</feature>
<dbReference type="EMBL" id="JAJVDC020000001">
    <property type="protein sequence ID" value="KAL1638303.1"/>
    <property type="molecule type" value="Genomic_DNA"/>
</dbReference>
<dbReference type="Gene3D" id="1.20.1250.20">
    <property type="entry name" value="MFS general substrate transporter like domains"/>
    <property type="match status" value="2"/>
</dbReference>
<dbReference type="InterPro" id="IPR036259">
    <property type="entry name" value="MFS_trans_sf"/>
</dbReference>
<proteinExistence type="predicted"/>
<feature type="transmembrane region" description="Helical" evidence="7">
    <location>
        <begin position="423"/>
        <end position="445"/>
    </location>
</feature>
<comment type="subcellular location">
    <subcellularLocation>
        <location evidence="1">Membrane</location>
        <topology evidence="1">Multi-pass membrane protein</topology>
    </subcellularLocation>
</comment>
<dbReference type="InterPro" id="IPR011701">
    <property type="entry name" value="MFS"/>
</dbReference>
<evidence type="ECO:0000256" key="3">
    <source>
        <dbReference type="ARBA" id="ARBA00022692"/>
    </source>
</evidence>
<dbReference type="PANTHER" id="PTHR43791:SF97">
    <property type="entry name" value="ALLANTOATE TRANSPORTER, PUTATIVE (AFU_ORTHOLOGUE AFUA_1G14700)-RELATED"/>
    <property type="match status" value="1"/>
</dbReference>
<evidence type="ECO:0000313" key="10">
    <source>
        <dbReference type="Proteomes" id="UP001521116"/>
    </source>
</evidence>
<evidence type="ECO:0000259" key="8">
    <source>
        <dbReference type="PROSITE" id="PS50850"/>
    </source>
</evidence>
<gene>
    <name evidence="9" type="ORF">SLS56_000111</name>
</gene>
<keyword evidence="2" id="KW-0813">Transport</keyword>
<feature type="transmembrane region" description="Helical" evidence="7">
    <location>
        <begin position="197"/>
        <end position="217"/>
    </location>
</feature>
<name>A0ABR3TFH7_9PEZI</name>
<dbReference type="SUPFAM" id="SSF103473">
    <property type="entry name" value="MFS general substrate transporter"/>
    <property type="match status" value="1"/>
</dbReference>
<keyword evidence="4 7" id="KW-1133">Transmembrane helix</keyword>
<accession>A0ABR3TFH7</accession>
<evidence type="ECO:0000256" key="1">
    <source>
        <dbReference type="ARBA" id="ARBA00004141"/>
    </source>
</evidence>
<evidence type="ECO:0000256" key="5">
    <source>
        <dbReference type="ARBA" id="ARBA00023136"/>
    </source>
</evidence>
<keyword evidence="10" id="KW-1185">Reference proteome</keyword>
<feature type="region of interest" description="Disordered" evidence="6">
    <location>
        <begin position="488"/>
        <end position="519"/>
    </location>
</feature>
<dbReference type="Proteomes" id="UP001521116">
    <property type="component" value="Unassembled WGS sequence"/>
</dbReference>
<feature type="transmembrane region" description="Helical" evidence="7">
    <location>
        <begin position="229"/>
        <end position="248"/>
    </location>
</feature>
<protein>
    <recommendedName>
        <fullName evidence="8">Major facilitator superfamily (MFS) profile domain-containing protein</fullName>
    </recommendedName>
</protein>
<organism evidence="9 10">
    <name type="scientific">Neofusicoccum ribis</name>
    <dbReference type="NCBI Taxonomy" id="45134"/>
    <lineage>
        <taxon>Eukaryota</taxon>
        <taxon>Fungi</taxon>
        <taxon>Dikarya</taxon>
        <taxon>Ascomycota</taxon>
        <taxon>Pezizomycotina</taxon>
        <taxon>Dothideomycetes</taxon>
        <taxon>Dothideomycetes incertae sedis</taxon>
        <taxon>Botryosphaeriales</taxon>
        <taxon>Botryosphaeriaceae</taxon>
        <taxon>Neofusicoccum</taxon>
    </lineage>
</organism>
<sequence>MTSAEDTKLPFEDYAQTPVSRNASQDAEVLPFTTHSDIAYELYAESLQMDPIRRGMVARSVLRKLDFIILPMMCLVYLMSFLDKQTLNYSNAYGLQTDLNLHGTDYSWVASVTNIGYLVFAYPSSLLLQKFPIGKFVSCAMLLWGSLLMLTVLVHNWSGLMAVRFFLGGAEACIGPAWILLTSMFWTREEQPFRMSFWLGCNGIAQLIGAGLSWGLGHAASTVLESWQLVFLVVGAISFGIGAVEFFLMPSSPNDCIFFSHEEKVVAVWRVAHNRIGVKSSKMQWYQVKESVTDIKIYLIAFLALAIGILNGSVTNFMSSLLKGFGFSSEKTLLYQLPNGAIQFVVTIIVGYLNTLIPNILCLSIALGFVPGICGMIGIATIPLTHQTALAACAWLQAVFGVSIILSWSLIGSNVAGHTKRATANGVNFVCYAAGNIVGPFLFFSREAPRYLTAIKILAGMYAAAIVFTAALAGVMWRKNRRRDAKSVEEELGVDERAGDERGFEDRTDGENEAFRYRL</sequence>
<feature type="transmembrane region" description="Helical" evidence="7">
    <location>
        <begin position="136"/>
        <end position="157"/>
    </location>
</feature>
<dbReference type="PANTHER" id="PTHR43791">
    <property type="entry name" value="PERMEASE-RELATED"/>
    <property type="match status" value="1"/>
</dbReference>
<feature type="transmembrane region" description="Helical" evidence="7">
    <location>
        <begin position="334"/>
        <end position="353"/>
    </location>
</feature>
<dbReference type="PROSITE" id="PS50850">
    <property type="entry name" value="MFS"/>
    <property type="match status" value="1"/>
</dbReference>
<feature type="transmembrane region" description="Helical" evidence="7">
    <location>
        <begin position="61"/>
        <end position="82"/>
    </location>
</feature>
<feature type="transmembrane region" description="Helical" evidence="7">
    <location>
        <begin position="360"/>
        <end position="382"/>
    </location>
</feature>
<keyword evidence="5 7" id="KW-0472">Membrane</keyword>
<feature type="domain" description="Major facilitator superfamily (MFS) profile" evidence="8">
    <location>
        <begin position="69"/>
        <end position="482"/>
    </location>
</feature>
<keyword evidence="3 7" id="KW-0812">Transmembrane</keyword>
<evidence type="ECO:0000256" key="4">
    <source>
        <dbReference type="ARBA" id="ARBA00022989"/>
    </source>
</evidence>
<comment type="caution">
    <text evidence="9">The sequence shown here is derived from an EMBL/GenBank/DDBJ whole genome shotgun (WGS) entry which is preliminary data.</text>
</comment>